<dbReference type="Proteomes" id="UP000295705">
    <property type="component" value="Unassembled WGS sequence"/>
</dbReference>
<keyword evidence="1" id="KW-0472">Membrane</keyword>
<evidence type="ECO:0000313" key="2">
    <source>
        <dbReference type="EMBL" id="TDQ64813.1"/>
    </source>
</evidence>
<comment type="caution">
    <text evidence="2">The sequence shown here is derived from an EMBL/GenBank/DDBJ whole genome shotgun (WGS) entry which is preliminary data.</text>
</comment>
<sequence length="174" mass="17506">MSETNGLAVSIGVLAGISVFVTAWIGMPTWLLFLAWLTYFFCGGGIHGLRLQLATNLFGVLVGIVVLGVAELVSAPLWAVAVLVTVAAFSIAQSGRLGALAQTPGGFVGFAMIAAAAELSGTTVLAPSLGNPIVMAVGAVLLASVFAVVSELGGKVLSGRAPTLRSPVVDEPAT</sequence>
<gene>
    <name evidence="2" type="ORF">EV188_10160</name>
</gene>
<keyword evidence="1" id="KW-0812">Transmembrane</keyword>
<evidence type="ECO:0000256" key="1">
    <source>
        <dbReference type="SAM" id="Phobius"/>
    </source>
</evidence>
<accession>A0A4R6VLP3</accession>
<dbReference type="Pfam" id="PF06496">
    <property type="entry name" value="DUF1097"/>
    <property type="match status" value="1"/>
</dbReference>
<dbReference type="OrthoDB" id="530409at2"/>
<reference evidence="2 3" key="1">
    <citation type="submission" date="2019-03" db="EMBL/GenBank/DDBJ databases">
        <title>Genomic Encyclopedia of Type Strains, Phase IV (KMG-IV): sequencing the most valuable type-strain genomes for metagenomic binning, comparative biology and taxonomic classification.</title>
        <authorList>
            <person name="Goeker M."/>
        </authorList>
    </citation>
    <scope>NUCLEOTIDE SEQUENCE [LARGE SCALE GENOMIC DNA]</scope>
    <source>
        <strain evidence="2 3">DSM 45775</strain>
    </source>
</reference>
<evidence type="ECO:0000313" key="3">
    <source>
        <dbReference type="Proteomes" id="UP000295705"/>
    </source>
</evidence>
<feature type="transmembrane region" description="Helical" evidence="1">
    <location>
        <begin position="99"/>
        <end position="117"/>
    </location>
</feature>
<dbReference type="RefSeq" id="WP_133824270.1">
    <property type="nucleotide sequence ID" value="NZ_BAABHR010000015.1"/>
</dbReference>
<keyword evidence="1" id="KW-1133">Transmembrane helix</keyword>
<feature type="transmembrane region" description="Helical" evidence="1">
    <location>
        <begin position="75"/>
        <end position="92"/>
    </location>
</feature>
<feature type="transmembrane region" description="Helical" evidence="1">
    <location>
        <begin position="6"/>
        <end position="39"/>
    </location>
</feature>
<protein>
    <submittedName>
        <fullName evidence="2">Uncharacterized protein DUF1097</fullName>
    </submittedName>
</protein>
<feature type="transmembrane region" description="Helical" evidence="1">
    <location>
        <begin position="129"/>
        <end position="150"/>
    </location>
</feature>
<name>A0A4R6VLP3_9PSEU</name>
<proteinExistence type="predicted"/>
<dbReference type="InterPro" id="IPR009476">
    <property type="entry name" value="DUF1097"/>
</dbReference>
<keyword evidence="3" id="KW-1185">Reference proteome</keyword>
<dbReference type="AlphaFoldDB" id="A0A4R6VLP3"/>
<organism evidence="2 3">
    <name type="scientific">Actinomycetospora succinea</name>
    <dbReference type="NCBI Taxonomy" id="663603"/>
    <lineage>
        <taxon>Bacteria</taxon>
        <taxon>Bacillati</taxon>
        <taxon>Actinomycetota</taxon>
        <taxon>Actinomycetes</taxon>
        <taxon>Pseudonocardiales</taxon>
        <taxon>Pseudonocardiaceae</taxon>
        <taxon>Actinomycetospora</taxon>
    </lineage>
</organism>
<dbReference type="EMBL" id="SNYO01000001">
    <property type="protein sequence ID" value="TDQ64813.1"/>
    <property type="molecule type" value="Genomic_DNA"/>
</dbReference>